<dbReference type="RefSeq" id="WP_120113926.1">
    <property type="nucleotide sequence ID" value="NZ_QXQB01000006.1"/>
</dbReference>
<proteinExistence type="predicted"/>
<gene>
    <name evidence="2" type="ORF">D3P09_23765</name>
</gene>
<dbReference type="OrthoDB" id="2631586at2"/>
<dbReference type="Pfam" id="PF13215">
    <property type="entry name" value="DUF4023"/>
    <property type="match status" value="1"/>
</dbReference>
<dbReference type="EMBL" id="QXQB01000006">
    <property type="protein sequence ID" value="RJX37371.1"/>
    <property type="molecule type" value="Genomic_DNA"/>
</dbReference>
<name>A0A3A6PLT2_9BACL</name>
<keyword evidence="3" id="KW-1185">Reference proteome</keyword>
<sequence>MSQTDSFVDKVKSTQQKAERNKRTNGQGSPGGQLPNKQHSTNK</sequence>
<accession>A0A3A6PLT2</accession>
<evidence type="ECO:0000256" key="1">
    <source>
        <dbReference type="SAM" id="MobiDB-lite"/>
    </source>
</evidence>
<evidence type="ECO:0000313" key="3">
    <source>
        <dbReference type="Proteomes" id="UP000267798"/>
    </source>
</evidence>
<reference evidence="2 3" key="1">
    <citation type="submission" date="2018-09" db="EMBL/GenBank/DDBJ databases">
        <title>Paenibacillus aracenensis nov. sp. isolated from a cave in southern Spain.</title>
        <authorList>
            <person name="Jurado V."/>
            <person name="Gutierrez-Patricio S."/>
            <person name="Gonzalez-Pimentel J.L."/>
            <person name="Miller A.Z."/>
            <person name="Laiz L."/>
            <person name="Saiz-Jimenez C."/>
        </authorList>
    </citation>
    <scope>NUCLEOTIDE SEQUENCE [LARGE SCALE GENOMIC DNA]</scope>
    <source>
        <strain evidence="2 3">JCM 19203</strain>
    </source>
</reference>
<dbReference type="InterPro" id="IPR025097">
    <property type="entry name" value="DUF4023"/>
</dbReference>
<comment type="caution">
    <text evidence="2">The sequence shown here is derived from an EMBL/GenBank/DDBJ whole genome shotgun (WGS) entry which is preliminary data.</text>
</comment>
<dbReference type="Proteomes" id="UP000267798">
    <property type="component" value="Unassembled WGS sequence"/>
</dbReference>
<evidence type="ECO:0000313" key="2">
    <source>
        <dbReference type="EMBL" id="RJX37371.1"/>
    </source>
</evidence>
<dbReference type="AlphaFoldDB" id="A0A3A6PLT2"/>
<feature type="compositionally biased region" description="Basic and acidic residues" evidence="1">
    <location>
        <begin position="7"/>
        <end position="22"/>
    </location>
</feature>
<feature type="region of interest" description="Disordered" evidence="1">
    <location>
        <begin position="1"/>
        <end position="43"/>
    </location>
</feature>
<organism evidence="2 3">
    <name type="scientific">Paenibacillus pinisoli</name>
    <dbReference type="NCBI Taxonomy" id="1276110"/>
    <lineage>
        <taxon>Bacteria</taxon>
        <taxon>Bacillati</taxon>
        <taxon>Bacillota</taxon>
        <taxon>Bacilli</taxon>
        <taxon>Bacillales</taxon>
        <taxon>Paenibacillaceae</taxon>
        <taxon>Paenibacillus</taxon>
    </lineage>
</organism>
<protein>
    <submittedName>
        <fullName evidence="2">DUF4023 domain-containing protein</fullName>
    </submittedName>
</protein>